<proteinExistence type="predicted"/>
<gene>
    <name evidence="3" type="ORF">QBC34DRAFT_92649</name>
</gene>
<feature type="region of interest" description="Disordered" evidence="1">
    <location>
        <begin position="118"/>
        <end position="168"/>
    </location>
</feature>
<feature type="compositionally biased region" description="Basic and acidic residues" evidence="1">
    <location>
        <begin position="70"/>
        <end position="80"/>
    </location>
</feature>
<dbReference type="AlphaFoldDB" id="A0AAV9GLW8"/>
<feature type="compositionally biased region" description="Polar residues" evidence="1">
    <location>
        <begin position="118"/>
        <end position="133"/>
    </location>
</feature>
<evidence type="ECO:0000256" key="1">
    <source>
        <dbReference type="SAM" id="MobiDB-lite"/>
    </source>
</evidence>
<name>A0AAV9GLW8_9PEZI</name>
<organism evidence="3 4">
    <name type="scientific">Podospora aff. communis PSN243</name>
    <dbReference type="NCBI Taxonomy" id="3040156"/>
    <lineage>
        <taxon>Eukaryota</taxon>
        <taxon>Fungi</taxon>
        <taxon>Dikarya</taxon>
        <taxon>Ascomycota</taxon>
        <taxon>Pezizomycotina</taxon>
        <taxon>Sordariomycetes</taxon>
        <taxon>Sordariomycetidae</taxon>
        <taxon>Sordariales</taxon>
        <taxon>Podosporaceae</taxon>
        <taxon>Podospora</taxon>
    </lineage>
</organism>
<protein>
    <submittedName>
        <fullName evidence="3">Uncharacterized protein</fullName>
    </submittedName>
</protein>
<dbReference type="EMBL" id="MU865937">
    <property type="protein sequence ID" value="KAK4449515.1"/>
    <property type="molecule type" value="Genomic_DNA"/>
</dbReference>
<keyword evidence="2" id="KW-0812">Transmembrane</keyword>
<feature type="compositionally biased region" description="Basic and acidic residues" evidence="1">
    <location>
        <begin position="145"/>
        <end position="160"/>
    </location>
</feature>
<evidence type="ECO:0000313" key="3">
    <source>
        <dbReference type="EMBL" id="KAK4449515.1"/>
    </source>
</evidence>
<sequence>MASINYILSLTHPLAVAMLLLTSVWAISFLVGKRRLCLGHSSEHHPVPVLPVTFQGSRLTQFSPIAHLEKESPETNDTRKTAAQLEGQSSPISIPRPASTCNNSTQLPIIVHPWRGSFSLSPRDTPTDTSSANGRKGSFCPLSLESREAETESRGQRSPESELAGIGGQFTVLKLQDQGRQLSFS</sequence>
<dbReference type="Proteomes" id="UP001321760">
    <property type="component" value="Unassembled WGS sequence"/>
</dbReference>
<reference evidence="3" key="1">
    <citation type="journal article" date="2023" name="Mol. Phylogenet. Evol.">
        <title>Genome-scale phylogeny and comparative genomics of the fungal order Sordariales.</title>
        <authorList>
            <person name="Hensen N."/>
            <person name="Bonometti L."/>
            <person name="Westerberg I."/>
            <person name="Brannstrom I.O."/>
            <person name="Guillou S."/>
            <person name="Cros-Aarteil S."/>
            <person name="Calhoun S."/>
            <person name="Haridas S."/>
            <person name="Kuo A."/>
            <person name="Mondo S."/>
            <person name="Pangilinan J."/>
            <person name="Riley R."/>
            <person name="LaButti K."/>
            <person name="Andreopoulos B."/>
            <person name="Lipzen A."/>
            <person name="Chen C."/>
            <person name="Yan M."/>
            <person name="Daum C."/>
            <person name="Ng V."/>
            <person name="Clum A."/>
            <person name="Steindorff A."/>
            <person name="Ohm R.A."/>
            <person name="Martin F."/>
            <person name="Silar P."/>
            <person name="Natvig D.O."/>
            <person name="Lalanne C."/>
            <person name="Gautier V."/>
            <person name="Ament-Velasquez S.L."/>
            <person name="Kruys A."/>
            <person name="Hutchinson M.I."/>
            <person name="Powell A.J."/>
            <person name="Barry K."/>
            <person name="Miller A.N."/>
            <person name="Grigoriev I.V."/>
            <person name="Debuchy R."/>
            <person name="Gladieux P."/>
            <person name="Hiltunen Thoren M."/>
            <person name="Johannesson H."/>
        </authorList>
    </citation>
    <scope>NUCLEOTIDE SEQUENCE</scope>
    <source>
        <strain evidence="3">PSN243</strain>
    </source>
</reference>
<keyword evidence="2" id="KW-1133">Transmembrane helix</keyword>
<keyword evidence="2" id="KW-0472">Membrane</keyword>
<evidence type="ECO:0000313" key="4">
    <source>
        <dbReference type="Proteomes" id="UP001321760"/>
    </source>
</evidence>
<comment type="caution">
    <text evidence="3">The sequence shown here is derived from an EMBL/GenBank/DDBJ whole genome shotgun (WGS) entry which is preliminary data.</text>
</comment>
<keyword evidence="4" id="KW-1185">Reference proteome</keyword>
<feature type="transmembrane region" description="Helical" evidence="2">
    <location>
        <begin position="6"/>
        <end position="31"/>
    </location>
</feature>
<reference evidence="3" key="2">
    <citation type="submission" date="2023-05" db="EMBL/GenBank/DDBJ databases">
        <authorList>
            <consortium name="Lawrence Berkeley National Laboratory"/>
            <person name="Steindorff A."/>
            <person name="Hensen N."/>
            <person name="Bonometti L."/>
            <person name="Westerberg I."/>
            <person name="Brannstrom I.O."/>
            <person name="Guillou S."/>
            <person name="Cros-Aarteil S."/>
            <person name="Calhoun S."/>
            <person name="Haridas S."/>
            <person name="Kuo A."/>
            <person name="Mondo S."/>
            <person name="Pangilinan J."/>
            <person name="Riley R."/>
            <person name="Labutti K."/>
            <person name="Andreopoulos B."/>
            <person name="Lipzen A."/>
            <person name="Chen C."/>
            <person name="Yanf M."/>
            <person name="Daum C."/>
            <person name="Ng V."/>
            <person name="Clum A."/>
            <person name="Ohm R."/>
            <person name="Martin F."/>
            <person name="Silar P."/>
            <person name="Natvig D."/>
            <person name="Lalanne C."/>
            <person name="Gautier V."/>
            <person name="Ament-Velasquez S.L."/>
            <person name="Kruys A."/>
            <person name="Hutchinson M.I."/>
            <person name="Powell A.J."/>
            <person name="Barry K."/>
            <person name="Miller A.N."/>
            <person name="Grigoriev I.V."/>
            <person name="Debuchy R."/>
            <person name="Gladieux P."/>
            <person name="Thoren M.H."/>
            <person name="Johannesson H."/>
        </authorList>
    </citation>
    <scope>NUCLEOTIDE SEQUENCE</scope>
    <source>
        <strain evidence="3">PSN243</strain>
    </source>
</reference>
<accession>A0AAV9GLW8</accession>
<feature type="region of interest" description="Disordered" evidence="1">
    <location>
        <begin position="70"/>
        <end position="97"/>
    </location>
</feature>
<evidence type="ECO:0000256" key="2">
    <source>
        <dbReference type="SAM" id="Phobius"/>
    </source>
</evidence>